<keyword evidence="1" id="KW-0430">Lectin</keyword>
<dbReference type="InterPro" id="IPR016187">
    <property type="entry name" value="CTDL_fold"/>
</dbReference>
<dbReference type="PANTHER" id="PTHR46746:SF9">
    <property type="entry name" value="CD209 ANTIGEN-LIKE PROTEIN C-LIKE"/>
    <property type="match status" value="1"/>
</dbReference>
<evidence type="ECO:0000256" key="2">
    <source>
        <dbReference type="ARBA" id="ARBA00023157"/>
    </source>
</evidence>
<reference evidence="3 4" key="1">
    <citation type="submission" date="2024-04" db="EMBL/GenBank/DDBJ databases">
        <authorList>
            <person name="Waldvogel A.-M."/>
            <person name="Schoenle A."/>
        </authorList>
    </citation>
    <scope>NUCLEOTIDE SEQUENCE [LARGE SCALE GENOMIC DNA]</scope>
</reference>
<protein>
    <recommendedName>
        <fullName evidence="5">C-type lectin domain-containing protein</fullName>
    </recommendedName>
</protein>
<accession>A0AAV2MTS3</accession>
<evidence type="ECO:0000313" key="4">
    <source>
        <dbReference type="Proteomes" id="UP001497482"/>
    </source>
</evidence>
<evidence type="ECO:0000256" key="1">
    <source>
        <dbReference type="ARBA" id="ARBA00022734"/>
    </source>
</evidence>
<dbReference type="Proteomes" id="UP001497482">
    <property type="component" value="Chromosome 9"/>
</dbReference>
<evidence type="ECO:0008006" key="5">
    <source>
        <dbReference type="Google" id="ProtNLM"/>
    </source>
</evidence>
<dbReference type="PANTHER" id="PTHR46746">
    <property type="entry name" value="KILLER CELL LECTIN-LIKE RECEPTOR SUBFAMILY F MEMBER 2"/>
    <property type="match status" value="1"/>
</dbReference>
<keyword evidence="2" id="KW-1015">Disulfide bond</keyword>
<dbReference type="Gene3D" id="3.10.100.10">
    <property type="entry name" value="Mannose-Binding Protein A, subunit A"/>
    <property type="match status" value="1"/>
</dbReference>
<proteinExistence type="predicted"/>
<dbReference type="InterPro" id="IPR016186">
    <property type="entry name" value="C-type_lectin-like/link_sf"/>
</dbReference>
<evidence type="ECO:0000313" key="3">
    <source>
        <dbReference type="EMBL" id="CAL1616341.1"/>
    </source>
</evidence>
<gene>
    <name evidence="3" type="ORF">KC01_LOCUS42114</name>
</gene>
<organism evidence="3 4">
    <name type="scientific">Knipowitschia caucasica</name>
    <name type="common">Caucasian dwarf goby</name>
    <name type="synonym">Pomatoschistus caucasicus</name>
    <dbReference type="NCBI Taxonomy" id="637954"/>
    <lineage>
        <taxon>Eukaryota</taxon>
        <taxon>Metazoa</taxon>
        <taxon>Chordata</taxon>
        <taxon>Craniata</taxon>
        <taxon>Vertebrata</taxon>
        <taxon>Euteleostomi</taxon>
        <taxon>Actinopterygii</taxon>
        <taxon>Neopterygii</taxon>
        <taxon>Teleostei</taxon>
        <taxon>Neoteleostei</taxon>
        <taxon>Acanthomorphata</taxon>
        <taxon>Gobiaria</taxon>
        <taxon>Gobiiformes</taxon>
        <taxon>Gobioidei</taxon>
        <taxon>Gobiidae</taxon>
        <taxon>Gobiinae</taxon>
        <taxon>Knipowitschia</taxon>
    </lineage>
</organism>
<dbReference type="SUPFAM" id="SSF56436">
    <property type="entry name" value="C-type lectin-like"/>
    <property type="match status" value="1"/>
</dbReference>
<name>A0AAV2MTS3_KNICA</name>
<dbReference type="AlphaFoldDB" id="A0AAV2MTS3"/>
<dbReference type="InterPro" id="IPR051379">
    <property type="entry name" value="C-type_Lectin_Receptor_IMM"/>
</dbReference>
<sequence length="121" mass="13940">MIFRSHGQSPTVGWTFLLWKRLAVMEAEPRYHQFGPVSTASVTLQKDNPEAQSQKEEHRQPVYLKEISPVQGQCREGWIFNEKRCYFVSTESASWSDAETQCKRLQAHLLVINNVGELFLG</sequence>
<dbReference type="EMBL" id="OZ035831">
    <property type="protein sequence ID" value="CAL1616341.1"/>
    <property type="molecule type" value="Genomic_DNA"/>
</dbReference>
<dbReference type="GO" id="GO:0030246">
    <property type="term" value="F:carbohydrate binding"/>
    <property type="evidence" value="ECO:0007669"/>
    <property type="project" value="UniProtKB-KW"/>
</dbReference>
<keyword evidence="4" id="KW-1185">Reference proteome</keyword>